<dbReference type="EMBL" id="FODF01000002">
    <property type="protein sequence ID" value="SEN32217.1"/>
    <property type="molecule type" value="Genomic_DNA"/>
</dbReference>
<accession>A0A1H8FM18</accession>
<keyword evidence="3" id="KW-1185">Reference proteome</keyword>
<name>A0A1H8FM18_9FIRM</name>
<dbReference type="AlphaFoldDB" id="A0A1H8FM18"/>
<evidence type="ECO:0000313" key="3">
    <source>
        <dbReference type="Proteomes" id="UP000199512"/>
    </source>
</evidence>
<proteinExistence type="predicted"/>
<reference evidence="2 3" key="1">
    <citation type="submission" date="2016-10" db="EMBL/GenBank/DDBJ databases">
        <authorList>
            <person name="de Groot N.N."/>
        </authorList>
    </citation>
    <scope>NUCLEOTIDE SEQUENCE [LARGE SCALE GENOMIC DNA]</scope>
    <source>
        <strain evidence="2 3">Calf135</strain>
    </source>
</reference>
<dbReference type="Proteomes" id="UP000199512">
    <property type="component" value="Unassembled WGS sequence"/>
</dbReference>
<dbReference type="InterPro" id="IPR048108">
    <property type="entry name" value="CBO2463_dom"/>
</dbReference>
<organism evidence="2 3">
    <name type="scientific">Peptostreptococcus russellii</name>
    <dbReference type="NCBI Taxonomy" id="215200"/>
    <lineage>
        <taxon>Bacteria</taxon>
        <taxon>Bacillati</taxon>
        <taxon>Bacillota</taxon>
        <taxon>Clostridia</taxon>
        <taxon>Peptostreptococcales</taxon>
        <taxon>Peptostreptococcaceae</taxon>
        <taxon>Peptostreptococcus</taxon>
    </lineage>
</organism>
<dbReference type="STRING" id="215200.SAMN05216454_102153"/>
<gene>
    <name evidence="2" type="ORF">SAMN05216454_102153</name>
</gene>
<feature type="coiled-coil region" evidence="1">
    <location>
        <begin position="83"/>
        <end position="120"/>
    </location>
</feature>
<dbReference type="RefSeq" id="WP_091974133.1">
    <property type="nucleotide sequence ID" value="NZ_CAUWDX010000008.1"/>
</dbReference>
<dbReference type="NCBIfam" id="NF041553">
    <property type="entry name" value="CBO2463_dom"/>
    <property type="match status" value="1"/>
</dbReference>
<protein>
    <submittedName>
        <fullName evidence="2">Uncharacterized protein</fullName>
    </submittedName>
</protein>
<dbReference type="OrthoDB" id="3233899at2"/>
<sequence length="124" mass="14515">MEENLRYISSEKYYEGVISNVEGGAVTIDLKGRLGQFKIPNRMLITDYNPQVGHEVGFMLSNPEVLSPEPNEEYKRKIKCQQKVEEEKKIENLTRLEREILEKTEKLAELEKMIKIKELESELK</sequence>
<evidence type="ECO:0000313" key="2">
    <source>
        <dbReference type="EMBL" id="SEN32217.1"/>
    </source>
</evidence>
<keyword evidence="1" id="KW-0175">Coiled coil</keyword>
<evidence type="ECO:0000256" key="1">
    <source>
        <dbReference type="SAM" id="Coils"/>
    </source>
</evidence>